<feature type="transmembrane region" description="Helical" evidence="6">
    <location>
        <begin position="20"/>
        <end position="43"/>
    </location>
</feature>
<evidence type="ECO:0000259" key="7">
    <source>
        <dbReference type="Pfam" id="PF06271"/>
    </source>
</evidence>
<organism evidence="8 9">
    <name type="scientific">Moraxella cuniculi DSM 21768</name>
    <dbReference type="NCBI Taxonomy" id="1122245"/>
    <lineage>
        <taxon>Bacteria</taxon>
        <taxon>Pseudomonadati</taxon>
        <taxon>Pseudomonadota</taxon>
        <taxon>Gammaproteobacteria</taxon>
        <taxon>Moraxellales</taxon>
        <taxon>Moraxellaceae</taxon>
        <taxon>Moraxella</taxon>
    </lineage>
</organism>
<keyword evidence="9" id="KW-1185">Reference proteome</keyword>
<dbReference type="GO" id="GO:0005886">
    <property type="term" value="C:plasma membrane"/>
    <property type="evidence" value="ECO:0007669"/>
    <property type="project" value="UniProtKB-SubCell"/>
</dbReference>
<keyword evidence="2" id="KW-1003">Cell membrane</keyword>
<feature type="domain" description="RDD" evidence="7">
    <location>
        <begin position="16"/>
        <end position="145"/>
    </location>
</feature>
<comment type="subcellular location">
    <subcellularLocation>
        <location evidence="1">Cell membrane</location>
        <topology evidence="1">Multi-pass membrane protein</topology>
    </subcellularLocation>
</comment>
<keyword evidence="4 6" id="KW-1133">Transmembrane helix</keyword>
<evidence type="ECO:0000256" key="3">
    <source>
        <dbReference type="ARBA" id="ARBA00022692"/>
    </source>
</evidence>
<protein>
    <submittedName>
        <fullName evidence="8">Uncharacterized membrane protein YckC, RDD family</fullName>
    </submittedName>
</protein>
<evidence type="ECO:0000256" key="4">
    <source>
        <dbReference type="ARBA" id="ARBA00022989"/>
    </source>
</evidence>
<evidence type="ECO:0000256" key="2">
    <source>
        <dbReference type="ARBA" id="ARBA00022475"/>
    </source>
</evidence>
<dbReference type="PANTHER" id="PTHR36115:SF4">
    <property type="entry name" value="MEMBRANE PROTEIN"/>
    <property type="match status" value="1"/>
</dbReference>
<evidence type="ECO:0000256" key="1">
    <source>
        <dbReference type="ARBA" id="ARBA00004651"/>
    </source>
</evidence>
<feature type="transmembrane region" description="Helical" evidence="6">
    <location>
        <begin position="64"/>
        <end position="80"/>
    </location>
</feature>
<dbReference type="EMBL" id="FTNU01000016">
    <property type="protein sequence ID" value="SIS02794.1"/>
    <property type="molecule type" value="Genomic_DNA"/>
</dbReference>
<dbReference type="Proteomes" id="UP000187495">
    <property type="component" value="Unassembled WGS sequence"/>
</dbReference>
<accession>A0A1N7FR99</accession>
<reference evidence="9" key="1">
    <citation type="submission" date="2017-01" db="EMBL/GenBank/DDBJ databases">
        <authorList>
            <person name="Varghese N."/>
            <person name="Submissions S."/>
        </authorList>
    </citation>
    <scope>NUCLEOTIDE SEQUENCE [LARGE SCALE GENOMIC DNA]</scope>
    <source>
        <strain evidence="9">DSM 21768</strain>
    </source>
</reference>
<evidence type="ECO:0000313" key="9">
    <source>
        <dbReference type="Proteomes" id="UP000187495"/>
    </source>
</evidence>
<evidence type="ECO:0000256" key="6">
    <source>
        <dbReference type="SAM" id="Phobius"/>
    </source>
</evidence>
<dbReference type="RefSeq" id="WP_076555846.1">
    <property type="nucleotide sequence ID" value="NZ_FTNU01000016.1"/>
</dbReference>
<dbReference type="InterPro" id="IPR051791">
    <property type="entry name" value="Pra-immunoreactive"/>
</dbReference>
<dbReference type="PANTHER" id="PTHR36115">
    <property type="entry name" value="PROLINE-RICH ANTIGEN HOMOLOG-RELATED"/>
    <property type="match status" value="1"/>
</dbReference>
<feature type="transmembrane region" description="Helical" evidence="6">
    <location>
        <begin position="113"/>
        <end position="132"/>
    </location>
</feature>
<proteinExistence type="predicted"/>
<dbReference type="AlphaFoldDB" id="A0A1N7FR99"/>
<keyword evidence="5 6" id="KW-0472">Membrane</keyword>
<sequence length="153" mass="17457">MVQQHDPRYDDSEYQYAGFWVRLVAQLVDSLIFVLLTLPLMYYQWQQIANMPIEEIPVYSPMDIVINLVFAVAVIIFWVKKGATPGKMLFGLQIRDAKTGAFISVPRALLRYFIGYTVSALVLGLGFIWAGFDAKKQGWHDKIAGTVVVKRIR</sequence>
<evidence type="ECO:0000256" key="5">
    <source>
        <dbReference type="ARBA" id="ARBA00023136"/>
    </source>
</evidence>
<gene>
    <name evidence="8" type="ORF">SAMN02745664_11613</name>
</gene>
<name>A0A1N7FR99_9GAMM</name>
<dbReference type="STRING" id="34061.B0189_00230"/>
<dbReference type="InterPro" id="IPR010432">
    <property type="entry name" value="RDD"/>
</dbReference>
<dbReference type="Pfam" id="PF06271">
    <property type="entry name" value="RDD"/>
    <property type="match status" value="1"/>
</dbReference>
<keyword evidence="3 6" id="KW-0812">Transmembrane</keyword>
<evidence type="ECO:0000313" key="8">
    <source>
        <dbReference type="EMBL" id="SIS02794.1"/>
    </source>
</evidence>